<organism evidence="2 3">
    <name type="scientific">Chaetoceros tenuissimus</name>
    <dbReference type="NCBI Taxonomy" id="426638"/>
    <lineage>
        <taxon>Eukaryota</taxon>
        <taxon>Sar</taxon>
        <taxon>Stramenopiles</taxon>
        <taxon>Ochrophyta</taxon>
        <taxon>Bacillariophyta</taxon>
        <taxon>Coscinodiscophyceae</taxon>
        <taxon>Chaetocerotophycidae</taxon>
        <taxon>Chaetocerotales</taxon>
        <taxon>Chaetocerotaceae</taxon>
        <taxon>Chaetoceros</taxon>
    </lineage>
</organism>
<dbReference type="EMBL" id="BLLK01000074">
    <property type="protein sequence ID" value="GFH61574.1"/>
    <property type="molecule type" value="Genomic_DNA"/>
</dbReference>
<keyword evidence="3" id="KW-1185">Reference proteome</keyword>
<protein>
    <submittedName>
        <fullName evidence="2">Uncharacterized protein</fullName>
    </submittedName>
</protein>
<dbReference type="AlphaFoldDB" id="A0AAD3DF94"/>
<evidence type="ECO:0000313" key="3">
    <source>
        <dbReference type="Proteomes" id="UP001054902"/>
    </source>
</evidence>
<sequence>MNSKEQRRYNRERSSSHSAYTTCSESTTGFIGGVQVQSFQSKMIVKTQEQSLQCNGLVKRNRRPMISGSINQEDPSRKKKDYSSSSVDFSHATVRLYSMILGDNPACRDGPPITISWHYSKEFIYTIPHDKEDKCQKDIGKLPDDLQLTSEERITILQNQGFTFGEIQRCTLKTNCARAERIETLKRLQQQNILFRVKNFLVPKREKNKLIR</sequence>
<feature type="region of interest" description="Disordered" evidence="1">
    <location>
        <begin position="63"/>
        <end position="84"/>
    </location>
</feature>
<evidence type="ECO:0000256" key="1">
    <source>
        <dbReference type="SAM" id="MobiDB-lite"/>
    </source>
</evidence>
<accession>A0AAD3DF94</accession>
<dbReference type="Proteomes" id="UP001054902">
    <property type="component" value="Unassembled WGS sequence"/>
</dbReference>
<feature type="compositionally biased region" description="Basic and acidic residues" evidence="1">
    <location>
        <begin position="1"/>
        <end position="15"/>
    </location>
</feature>
<proteinExistence type="predicted"/>
<name>A0AAD3DF94_9STRA</name>
<evidence type="ECO:0000313" key="2">
    <source>
        <dbReference type="EMBL" id="GFH61574.1"/>
    </source>
</evidence>
<comment type="caution">
    <text evidence="2">The sequence shown here is derived from an EMBL/GenBank/DDBJ whole genome shotgun (WGS) entry which is preliminary data.</text>
</comment>
<reference evidence="2 3" key="1">
    <citation type="journal article" date="2021" name="Sci. Rep.">
        <title>The genome of the diatom Chaetoceros tenuissimus carries an ancient integrated fragment of an extant virus.</title>
        <authorList>
            <person name="Hongo Y."/>
            <person name="Kimura K."/>
            <person name="Takaki Y."/>
            <person name="Yoshida Y."/>
            <person name="Baba S."/>
            <person name="Kobayashi G."/>
            <person name="Nagasaki K."/>
            <person name="Hano T."/>
            <person name="Tomaru Y."/>
        </authorList>
    </citation>
    <scope>NUCLEOTIDE SEQUENCE [LARGE SCALE GENOMIC DNA]</scope>
    <source>
        <strain evidence="2 3">NIES-3715</strain>
    </source>
</reference>
<gene>
    <name evidence="2" type="ORF">CTEN210_18050</name>
</gene>
<feature type="region of interest" description="Disordered" evidence="1">
    <location>
        <begin position="1"/>
        <end position="22"/>
    </location>
</feature>